<feature type="compositionally biased region" description="Polar residues" evidence="1">
    <location>
        <begin position="1"/>
        <end position="14"/>
    </location>
</feature>
<feature type="compositionally biased region" description="Polar residues" evidence="1">
    <location>
        <begin position="51"/>
        <end position="61"/>
    </location>
</feature>
<evidence type="ECO:0000313" key="3">
    <source>
        <dbReference type="Proteomes" id="UP000230423"/>
    </source>
</evidence>
<dbReference type="Proteomes" id="UP000230423">
    <property type="component" value="Unassembled WGS sequence"/>
</dbReference>
<feature type="compositionally biased region" description="Polar residues" evidence="1">
    <location>
        <begin position="71"/>
        <end position="82"/>
    </location>
</feature>
<feature type="compositionally biased region" description="Polar residues" evidence="1">
    <location>
        <begin position="21"/>
        <end position="31"/>
    </location>
</feature>
<reference evidence="2 3" key="1">
    <citation type="submission" date="2015-09" db="EMBL/GenBank/DDBJ databases">
        <title>Draft genome of the parasitic nematode Teladorsagia circumcincta isolate WARC Sus (inbred).</title>
        <authorList>
            <person name="Mitreva M."/>
        </authorList>
    </citation>
    <scope>NUCLEOTIDE SEQUENCE [LARGE SCALE GENOMIC DNA]</scope>
    <source>
        <strain evidence="2 3">S</strain>
    </source>
</reference>
<accession>A0A2G9UM28</accession>
<sequence>MATSRLVQNSSLSLSGHPVIGSTQLSQSSPSDIAVKSPLISKRDMDGATDTRPSSSKNSKYFTAPSAMEGTESSFETSQCVPNLNDDIGKQ</sequence>
<name>A0A2G9UM28_TELCI</name>
<proteinExistence type="predicted"/>
<dbReference type="AlphaFoldDB" id="A0A2G9UM28"/>
<keyword evidence="3" id="KW-1185">Reference proteome</keyword>
<dbReference type="EMBL" id="KZ346021">
    <property type="protein sequence ID" value="PIO71213.1"/>
    <property type="molecule type" value="Genomic_DNA"/>
</dbReference>
<gene>
    <name evidence="2" type="ORF">TELCIR_06896</name>
</gene>
<organism evidence="2 3">
    <name type="scientific">Teladorsagia circumcincta</name>
    <name type="common">Brown stomach worm</name>
    <name type="synonym">Ostertagia circumcincta</name>
    <dbReference type="NCBI Taxonomy" id="45464"/>
    <lineage>
        <taxon>Eukaryota</taxon>
        <taxon>Metazoa</taxon>
        <taxon>Ecdysozoa</taxon>
        <taxon>Nematoda</taxon>
        <taxon>Chromadorea</taxon>
        <taxon>Rhabditida</taxon>
        <taxon>Rhabditina</taxon>
        <taxon>Rhabditomorpha</taxon>
        <taxon>Strongyloidea</taxon>
        <taxon>Trichostrongylidae</taxon>
        <taxon>Teladorsagia</taxon>
    </lineage>
</organism>
<evidence type="ECO:0000256" key="1">
    <source>
        <dbReference type="SAM" id="MobiDB-lite"/>
    </source>
</evidence>
<feature type="region of interest" description="Disordered" evidence="1">
    <location>
        <begin position="1"/>
        <end position="91"/>
    </location>
</feature>
<protein>
    <submittedName>
        <fullName evidence="2">Uncharacterized protein</fullName>
    </submittedName>
</protein>
<evidence type="ECO:0000313" key="2">
    <source>
        <dbReference type="EMBL" id="PIO71213.1"/>
    </source>
</evidence>